<dbReference type="InterPro" id="IPR002401">
    <property type="entry name" value="Cyt_P450_E_grp-I"/>
</dbReference>
<dbReference type="PRINTS" id="PR00385">
    <property type="entry name" value="P450"/>
</dbReference>
<sequence>MTGGSEPSLSLPPLRTLLWATTALLLLIHVLQTLQTAYLTPLRRVPGPWYAPLTHLPLKYATLRGRRLHHIHALHGRHGPLVRVAPTELAAAAPADFRAVHRVGGGFVKAEWYGRFRNSAIDDVFSLRDARAHAARRRMLARAFGKGALRAAWEGVVRKRVERAVGRVREEAVREGGAGGADVYKWWTLMTADVIGQVAFGCDFGLVELGKWLRLRGLRYFAEASERFMNYANVAVANARAGNIRTSNIFNAVLAEHEKDATAMDDMTIKCEAVGLIAAGSGTTAVTLTYLVWAVLSRPDLQKRLEDEVGALEELSDVQLEELPLLNAIIDESLRVYGAAPGSLPRVVPEGGATLSGYYVPAGTTVSTQAYSIHRDEEVFPDAEKFDPDRFLTDPVLAERQRAVMNPFGGGARTCLGVHLARMELRHAAAFFFRECRGATLAAETTEESMEITHHFLIAPAARKCNVCIKA</sequence>
<comment type="cofactor">
    <cofactor evidence="1">
        <name>heme</name>
        <dbReference type="ChEBI" id="CHEBI:30413"/>
    </cofactor>
</comment>
<keyword evidence="9" id="KW-1185">Reference proteome</keyword>
<dbReference type="Proteomes" id="UP001521116">
    <property type="component" value="Unassembled WGS sequence"/>
</dbReference>
<dbReference type="EMBL" id="JAJVDC020000065">
    <property type="protein sequence ID" value="KAL1628119.1"/>
    <property type="molecule type" value="Genomic_DNA"/>
</dbReference>
<evidence type="ECO:0000256" key="2">
    <source>
        <dbReference type="ARBA" id="ARBA00010617"/>
    </source>
</evidence>
<keyword evidence="6" id="KW-0503">Monooxygenase</keyword>
<evidence type="ECO:0000256" key="1">
    <source>
        <dbReference type="ARBA" id="ARBA00001971"/>
    </source>
</evidence>
<evidence type="ECO:0008006" key="10">
    <source>
        <dbReference type="Google" id="ProtNLM"/>
    </source>
</evidence>
<evidence type="ECO:0000256" key="5">
    <source>
        <dbReference type="ARBA" id="ARBA00023004"/>
    </source>
</evidence>
<evidence type="ECO:0000256" key="7">
    <source>
        <dbReference type="SAM" id="Phobius"/>
    </source>
</evidence>
<evidence type="ECO:0000256" key="6">
    <source>
        <dbReference type="RuleBase" id="RU000461"/>
    </source>
</evidence>
<dbReference type="SUPFAM" id="SSF48264">
    <property type="entry name" value="Cytochrome P450"/>
    <property type="match status" value="1"/>
</dbReference>
<dbReference type="InterPro" id="IPR050121">
    <property type="entry name" value="Cytochrome_P450_monoxygenase"/>
</dbReference>
<evidence type="ECO:0000313" key="8">
    <source>
        <dbReference type="EMBL" id="KAL1628119.1"/>
    </source>
</evidence>
<name>A0ABR3SSW7_9PEZI</name>
<comment type="similarity">
    <text evidence="2 6">Belongs to the cytochrome P450 family.</text>
</comment>
<dbReference type="Gene3D" id="1.10.630.10">
    <property type="entry name" value="Cytochrome P450"/>
    <property type="match status" value="1"/>
</dbReference>
<keyword evidence="7" id="KW-0812">Transmembrane</keyword>
<protein>
    <recommendedName>
        <fullName evidence="10">Cytochrome P450</fullName>
    </recommendedName>
</protein>
<dbReference type="PRINTS" id="PR00463">
    <property type="entry name" value="EP450I"/>
</dbReference>
<evidence type="ECO:0000256" key="4">
    <source>
        <dbReference type="ARBA" id="ARBA00023002"/>
    </source>
</evidence>
<proteinExistence type="inferred from homology"/>
<keyword evidence="6" id="KW-0349">Heme</keyword>
<feature type="transmembrane region" description="Helical" evidence="7">
    <location>
        <begin position="273"/>
        <end position="296"/>
    </location>
</feature>
<dbReference type="Pfam" id="PF00067">
    <property type="entry name" value="p450"/>
    <property type="match status" value="2"/>
</dbReference>
<organism evidence="8 9">
    <name type="scientific">Neofusicoccum ribis</name>
    <dbReference type="NCBI Taxonomy" id="45134"/>
    <lineage>
        <taxon>Eukaryota</taxon>
        <taxon>Fungi</taxon>
        <taxon>Dikarya</taxon>
        <taxon>Ascomycota</taxon>
        <taxon>Pezizomycotina</taxon>
        <taxon>Dothideomycetes</taxon>
        <taxon>Dothideomycetes incertae sedis</taxon>
        <taxon>Botryosphaeriales</taxon>
        <taxon>Botryosphaeriaceae</taxon>
        <taxon>Neofusicoccum</taxon>
    </lineage>
</organism>
<evidence type="ECO:0000313" key="9">
    <source>
        <dbReference type="Proteomes" id="UP001521116"/>
    </source>
</evidence>
<dbReference type="InterPro" id="IPR001128">
    <property type="entry name" value="Cyt_P450"/>
</dbReference>
<dbReference type="InterPro" id="IPR017972">
    <property type="entry name" value="Cyt_P450_CS"/>
</dbReference>
<keyword evidence="7" id="KW-0472">Membrane</keyword>
<accession>A0ABR3SSW7</accession>
<evidence type="ECO:0000256" key="3">
    <source>
        <dbReference type="ARBA" id="ARBA00022723"/>
    </source>
</evidence>
<gene>
    <name evidence="8" type="ORF">SLS56_006050</name>
</gene>
<dbReference type="InterPro" id="IPR036396">
    <property type="entry name" value="Cyt_P450_sf"/>
</dbReference>
<keyword evidence="5 6" id="KW-0408">Iron</keyword>
<comment type="caution">
    <text evidence="8">The sequence shown here is derived from an EMBL/GenBank/DDBJ whole genome shotgun (WGS) entry which is preliminary data.</text>
</comment>
<dbReference type="PROSITE" id="PS00086">
    <property type="entry name" value="CYTOCHROME_P450"/>
    <property type="match status" value="1"/>
</dbReference>
<dbReference type="PANTHER" id="PTHR24305">
    <property type="entry name" value="CYTOCHROME P450"/>
    <property type="match status" value="1"/>
</dbReference>
<reference evidence="8 9" key="1">
    <citation type="submission" date="2024-02" db="EMBL/GenBank/DDBJ databases">
        <title>De novo assembly and annotation of 12 fungi associated with fruit tree decline syndrome in Ontario, Canada.</title>
        <authorList>
            <person name="Sulman M."/>
            <person name="Ellouze W."/>
            <person name="Ilyukhin E."/>
        </authorList>
    </citation>
    <scope>NUCLEOTIDE SEQUENCE [LARGE SCALE GENOMIC DNA]</scope>
    <source>
        <strain evidence="8 9">M1-105</strain>
    </source>
</reference>
<keyword evidence="7" id="KW-1133">Transmembrane helix</keyword>
<keyword evidence="3 6" id="KW-0479">Metal-binding</keyword>
<keyword evidence="4 6" id="KW-0560">Oxidoreductase</keyword>
<dbReference type="PANTHER" id="PTHR24305:SF96">
    <property type="entry name" value="CYTOCHROME P450 MONOOXYGENASE STCB-RELATED"/>
    <property type="match status" value="1"/>
</dbReference>